<dbReference type="PROSITE" id="PS50931">
    <property type="entry name" value="HTH_LYSR"/>
    <property type="match status" value="1"/>
</dbReference>
<dbReference type="FunFam" id="1.10.10.10:FF:000001">
    <property type="entry name" value="LysR family transcriptional regulator"/>
    <property type="match status" value="1"/>
</dbReference>
<feature type="domain" description="HTH lysR-type" evidence="5">
    <location>
        <begin position="1"/>
        <end position="59"/>
    </location>
</feature>
<keyword evidence="3" id="KW-0238">DNA-binding</keyword>
<name>A0AAD2ER46_9RALS</name>
<evidence type="ECO:0000256" key="2">
    <source>
        <dbReference type="ARBA" id="ARBA00023015"/>
    </source>
</evidence>
<dbReference type="InterPro" id="IPR058163">
    <property type="entry name" value="LysR-type_TF_proteobact-type"/>
</dbReference>
<evidence type="ECO:0000256" key="1">
    <source>
        <dbReference type="ARBA" id="ARBA00009437"/>
    </source>
</evidence>
<dbReference type="EMBL" id="CAUDKV010000018">
    <property type="protein sequence ID" value="CAJ0887023.1"/>
    <property type="molecule type" value="Genomic_DNA"/>
</dbReference>
<dbReference type="Proteomes" id="UP001190002">
    <property type="component" value="Unassembled WGS sequence"/>
</dbReference>
<dbReference type="Proteomes" id="UP001190452">
    <property type="component" value="Unassembled WGS sequence"/>
</dbReference>
<dbReference type="AlphaFoldDB" id="A0AAD2ER46"/>
<dbReference type="RefSeq" id="WP_096746287.1">
    <property type="nucleotide sequence ID" value="NZ_CATVXE010000028.1"/>
</dbReference>
<dbReference type="EMBL" id="CATVXE010000028">
    <property type="protein sequence ID" value="CAJ0696206.1"/>
    <property type="molecule type" value="Genomic_DNA"/>
</dbReference>
<dbReference type="InterPro" id="IPR005119">
    <property type="entry name" value="LysR_subst-bd"/>
</dbReference>
<dbReference type="SUPFAM" id="SSF53850">
    <property type="entry name" value="Periplasmic binding protein-like II"/>
    <property type="match status" value="1"/>
</dbReference>
<organism evidence="6 8">
    <name type="scientific">Ralstonia mannitolilytica</name>
    <dbReference type="NCBI Taxonomy" id="105219"/>
    <lineage>
        <taxon>Bacteria</taxon>
        <taxon>Pseudomonadati</taxon>
        <taxon>Pseudomonadota</taxon>
        <taxon>Betaproteobacteria</taxon>
        <taxon>Burkholderiales</taxon>
        <taxon>Burkholderiaceae</taxon>
        <taxon>Ralstonia</taxon>
    </lineage>
</organism>
<dbReference type="GO" id="GO:0006351">
    <property type="term" value="P:DNA-templated transcription"/>
    <property type="evidence" value="ECO:0007669"/>
    <property type="project" value="TreeGrafter"/>
</dbReference>
<evidence type="ECO:0000313" key="7">
    <source>
        <dbReference type="EMBL" id="CAJ0887023.1"/>
    </source>
</evidence>
<reference evidence="6 9" key="1">
    <citation type="submission" date="2023-07" db="EMBL/GenBank/DDBJ databases">
        <authorList>
            <person name="Peeters C."/>
        </authorList>
    </citation>
    <scope>NUCLEOTIDE SEQUENCE</scope>
    <source>
        <strain evidence="7 9">R-77569</strain>
        <strain evidence="6">R-77591</strain>
    </source>
</reference>
<keyword evidence="9" id="KW-1185">Reference proteome</keyword>
<comment type="similarity">
    <text evidence="1">Belongs to the LysR transcriptional regulatory family.</text>
</comment>
<dbReference type="InterPro" id="IPR000847">
    <property type="entry name" value="LysR_HTH_N"/>
</dbReference>
<dbReference type="PANTHER" id="PTHR30537">
    <property type="entry name" value="HTH-TYPE TRANSCRIPTIONAL REGULATOR"/>
    <property type="match status" value="1"/>
</dbReference>
<dbReference type="Pfam" id="PF00126">
    <property type="entry name" value="HTH_1"/>
    <property type="match status" value="1"/>
</dbReference>
<comment type="caution">
    <text evidence="6">The sequence shown here is derived from an EMBL/GenBank/DDBJ whole genome shotgun (WGS) entry which is preliminary data.</text>
</comment>
<dbReference type="InterPro" id="IPR036388">
    <property type="entry name" value="WH-like_DNA-bd_sf"/>
</dbReference>
<dbReference type="CDD" id="cd08471">
    <property type="entry name" value="PBP2_CrgA_like_2"/>
    <property type="match status" value="1"/>
</dbReference>
<sequence length="302" mass="33112">MDKLRAMQTFVAIVDSGTLSKAAGVLGSSLPSTVRTLATLEADLGVRLLNRTTRRLSLTDEGRMYLASCRDILGAIDQAEHRLRARREEPSGLLTMTAPVLFGQRHVAPALIPFLERYPKVQCRLLLLDRVVNLLEEGVDVGIRIGHLDDSNLIAQQVSRVSRVVVASPAYLERRGIPQKPADLAQENCIRFSGSGRTTWLFQERGREQRIAIGGNLECNHGAPAIDACVAGLGVGQFLRYQVASQLAGGQLQEILHAYKVPPLPISVVYPHAGLLPSRISAFVDWIKTEFRKSENDFVGDA</sequence>
<dbReference type="SUPFAM" id="SSF46785">
    <property type="entry name" value="Winged helix' DNA-binding domain"/>
    <property type="match status" value="1"/>
</dbReference>
<dbReference type="FunFam" id="3.40.190.290:FF:000001">
    <property type="entry name" value="Transcriptional regulator, LysR family"/>
    <property type="match status" value="1"/>
</dbReference>
<evidence type="ECO:0000256" key="4">
    <source>
        <dbReference type="ARBA" id="ARBA00023163"/>
    </source>
</evidence>
<evidence type="ECO:0000313" key="8">
    <source>
        <dbReference type="Proteomes" id="UP001190002"/>
    </source>
</evidence>
<evidence type="ECO:0000259" key="5">
    <source>
        <dbReference type="PROSITE" id="PS50931"/>
    </source>
</evidence>
<accession>A0AAD2ER46</accession>
<gene>
    <name evidence="6" type="primary">dmlR_24</name>
    <name evidence="7" type="synonym">dmlR_23</name>
    <name evidence="7" type="ORF">R77569_03769</name>
    <name evidence="6" type="ORF">R77591_04549</name>
</gene>
<dbReference type="GO" id="GO:0003700">
    <property type="term" value="F:DNA-binding transcription factor activity"/>
    <property type="evidence" value="ECO:0007669"/>
    <property type="project" value="InterPro"/>
</dbReference>
<proteinExistence type="inferred from homology"/>
<dbReference type="InterPro" id="IPR036390">
    <property type="entry name" value="WH_DNA-bd_sf"/>
</dbReference>
<dbReference type="Gene3D" id="3.40.190.290">
    <property type="match status" value="1"/>
</dbReference>
<dbReference type="GO" id="GO:0043565">
    <property type="term" value="F:sequence-specific DNA binding"/>
    <property type="evidence" value="ECO:0007669"/>
    <property type="project" value="TreeGrafter"/>
</dbReference>
<protein>
    <submittedName>
        <fullName evidence="6">HTH-type transcriptional regulator DmlR</fullName>
    </submittedName>
</protein>
<dbReference type="PANTHER" id="PTHR30537:SF5">
    <property type="entry name" value="HTH-TYPE TRANSCRIPTIONAL ACTIVATOR TTDR-RELATED"/>
    <property type="match status" value="1"/>
</dbReference>
<evidence type="ECO:0000313" key="6">
    <source>
        <dbReference type="EMBL" id="CAJ0696206.1"/>
    </source>
</evidence>
<evidence type="ECO:0000313" key="9">
    <source>
        <dbReference type="Proteomes" id="UP001190452"/>
    </source>
</evidence>
<dbReference type="Gene3D" id="1.10.10.10">
    <property type="entry name" value="Winged helix-like DNA-binding domain superfamily/Winged helix DNA-binding domain"/>
    <property type="match status" value="1"/>
</dbReference>
<dbReference type="Pfam" id="PF03466">
    <property type="entry name" value="LysR_substrate"/>
    <property type="match status" value="1"/>
</dbReference>
<keyword evidence="4" id="KW-0804">Transcription</keyword>
<keyword evidence="2" id="KW-0805">Transcription regulation</keyword>
<evidence type="ECO:0000256" key="3">
    <source>
        <dbReference type="ARBA" id="ARBA00023125"/>
    </source>
</evidence>